<comment type="caution">
    <text evidence="3">The sequence shown here is derived from an EMBL/GenBank/DDBJ whole genome shotgun (WGS) entry which is preliminary data.</text>
</comment>
<name>A0ABT6JAV2_9GAMM</name>
<feature type="transmembrane region" description="Helical" evidence="1">
    <location>
        <begin position="340"/>
        <end position="360"/>
    </location>
</feature>
<keyword evidence="4" id="KW-1185">Reference proteome</keyword>
<evidence type="ECO:0000259" key="2">
    <source>
        <dbReference type="Pfam" id="PF20455"/>
    </source>
</evidence>
<keyword evidence="1" id="KW-0812">Transmembrane</keyword>
<reference evidence="3 4" key="1">
    <citation type="submission" date="2023-04" db="EMBL/GenBank/DDBJ databases">
        <title>Luteimonas endophyticus RD2P54.</title>
        <authorList>
            <person name="Sun J.-Q."/>
        </authorList>
    </citation>
    <scope>NUCLEOTIDE SEQUENCE [LARGE SCALE GENOMIC DNA]</scope>
    <source>
        <strain evidence="3 4">RD2P54</strain>
    </source>
</reference>
<keyword evidence="1" id="KW-0472">Membrane</keyword>
<feature type="transmembrane region" description="Helical" evidence="1">
    <location>
        <begin position="104"/>
        <end position="125"/>
    </location>
</feature>
<proteinExistence type="predicted"/>
<feature type="transmembrane region" description="Helical" evidence="1">
    <location>
        <begin position="70"/>
        <end position="92"/>
    </location>
</feature>
<feature type="domain" description="DUF6708" evidence="2">
    <location>
        <begin position="115"/>
        <end position="305"/>
    </location>
</feature>
<dbReference type="Proteomes" id="UP001156940">
    <property type="component" value="Unassembled WGS sequence"/>
</dbReference>
<feature type="non-terminal residue" evidence="3">
    <location>
        <position position="362"/>
    </location>
</feature>
<evidence type="ECO:0000256" key="1">
    <source>
        <dbReference type="SAM" id="Phobius"/>
    </source>
</evidence>
<sequence length="362" mass="40628">MSRSTNKAARDLLLGMKELPDQGGGWGLLLPRGSAPAEQPPRAHGAVQALNPAYIQFVPHASVSNRGMGLFYGAWFLAVSALMFIPGTAGFVVESLTNGGEDVVPGLVMLAVTFLVIICPFTWAYRSARMPLAPPVILSRTLRKFYVWVDRKRGWMVLDYDELHPAVFRSAIVTTAGSATFFVLGLAKLVPGTRRIADQVNPAPPLFPAERPEQVWEFIRTYMDGTPDALPPIDPMPPLQDARADHARMDRLLLQDMVDEHHRLKPGVFNKIYTWFWGGVSYWTERCALWVQRTAPRPEYPPELREAMQWEGENPYRTRAPTAEEQQAWTGRLPHLRRRWLAAAAFSTLIYGSMFLIMTVGA</sequence>
<protein>
    <recommendedName>
        <fullName evidence="2">DUF6708 domain-containing protein</fullName>
    </recommendedName>
</protein>
<evidence type="ECO:0000313" key="4">
    <source>
        <dbReference type="Proteomes" id="UP001156940"/>
    </source>
</evidence>
<dbReference type="RefSeq" id="WP_280575242.1">
    <property type="nucleotide sequence ID" value="NZ_JARXRM010000040.1"/>
</dbReference>
<evidence type="ECO:0000313" key="3">
    <source>
        <dbReference type="EMBL" id="MDH5823941.1"/>
    </source>
</evidence>
<dbReference type="Pfam" id="PF20455">
    <property type="entry name" value="DUF6708"/>
    <property type="match status" value="1"/>
</dbReference>
<accession>A0ABT6JAV2</accession>
<keyword evidence="1" id="KW-1133">Transmembrane helix</keyword>
<gene>
    <name evidence="3" type="ORF">QFW77_13230</name>
</gene>
<dbReference type="InterPro" id="IPR046554">
    <property type="entry name" value="DUF6708"/>
</dbReference>
<organism evidence="3 4">
    <name type="scientific">Luteimonas endophytica</name>
    <dbReference type="NCBI Taxonomy" id="3042023"/>
    <lineage>
        <taxon>Bacteria</taxon>
        <taxon>Pseudomonadati</taxon>
        <taxon>Pseudomonadota</taxon>
        <taxon>Gammaproteobacteria</taxon>
        <taxon>Lysobacterales</taxon>
        <taxon>Lysobacteraceae</taxon>
        <taxon>Luteimonas</taxon>
    </lineage>
</organism>
<dbReference type="EMBL" id="JARXRM010000040">
    <property type="protein sequence ID" value="MDH5823941.1"/>
    <property type="molecule type" value="Genomic_DNA"/>
</dbReference>